<proteinExistence type="predicted"/>
<dbReference type="EMBL" id="OCMF01000006">
    <property type="protein sequence ID" value="SOC81572.1"/>
    <property type="molecule type" value="Genomic_DNA"/>
</dbReference>
<dbReference type="Gene3D" id="3.10.450.50">
    <property type="match status" value="1"/>
</dbReference>
<sequence>MNSILIDNLNYRWRKKGNTYHFGSDWSNSGIPFNSDERGFFINPFIKSLLLFDKIYIKTQHLEEFIFLFGIKDAHKLFITDNIVLIDDGGTRTAFLPHNDDYLLMNLSDVSKSQLDSIQERLLDYYKGSADRHLVKPLIFKAEKVKVDIDGDWIGHQCQEEVCLDLNNKNVTKYLNFRNSYDNVIVKPDDIVPLMRLQFANKSLFYQNELGIQNLSTEASIQHLINIKLNPVLTGKKGEALELFSKIIQDKQLPDLTRLYTNNIIDIDLIISLKNDISGKKFRAWFEDSDYDEKSVYKQLMSKSKNLSDYTVTRLIRWGVPNLIGIIEPISGAIASTIDSFVVDKIMKGWHPNFFLDDVLTKKIDQATREQRSLEEGKALEKKFGKIGRNDPCPCKSGKKYKKCCMTK</sequence>
<dbReference type="RefSeq" id="WP_218839746.1">
    <property type="nucleotide sequence ID" value="NZ_OCMF01000006.1"/>
</dbReference>
<reference evidence="2" key="1">
    <citation type="submission" date="2017-09" db="EMBL/GenBank/DDBJ databases">
        <authorList>
            <person name="Varghese N."/>
            <person name="Submissions S."/>
        </authorList>
    </citation>
    <scope>NUCLEOTIDE SEQUENCE [LARGE SCALE GENOMIC DNA]</scope>
    <source>
        <strain evidence="2">CGMCC 1.12641</strain>
    </source>
</reference>
<keyword evidence="2" id="KW-1185">Reference proteome</keyword>
<organism evidence="1 2">
    <name type="scientific">Salinimicrobium sediminis</name>
    <dbReference type="NCBI Taxonomy" id="1343891"/>
    <lineage>
        <taxon>Bacteria</taxon>
        <taxon>Pseudomonadati</taxon>
        <taxon>Bacteroidota</taxon>
        <taxon>Flavobacteriia</taxon>
        <taxon>Flavobacteriales</taxon>
        <taxon>Flavobacteriaceae</taxon>
        <taxon>Salinimicrobium</taxon>
    </lineage>
</organism>
<accession>A0A285X8C8</accession>
<gene>
    <name evidence="1" type="ORF">SAMN06296241_3151</name>
</gene>
<dbReference type="InterPro" id="IPR004027">
    <property type="entry name" value="SEC_C_motif"/>
</dbReference>
<dbReference type="AlphaFoldDB" id="A0A285X8C8"/>
<dbReference type="SUPFAM" id="SSF103642">
    <property type="entry name" value="Sec-C motif"/>
    <property type="match status" value="1"/>
</dbReference>
<protein>
    <submittedName>
        <fullName evidence="1">SEC-C motif-containing protein</fullName>
    </submittedName>
</protein>
<evidence type="ECO:0000313" key="2">
    <source>
        <dbReference type="Proteomes" id="UP000219193"/>
    </source>
</evidence>
<dbReference type="Pfam" id="PF02810">
    <property type="entry name" value="SEC-C"/>
    <property type="match status" value="1"/>
</dbReference>
<name>A0A285X8C8_9FLAO</name>
<dbReference type="Proteomes" id="UP000219193">
    <property type="component" value="Unassembled WGS sequence"/>
</dbReference>
<evidence type="ECO:0000313" key="1">
    <source>
        <dbReference type="EMBL" id="SOC81572.1"/>
    </source>
</evidence>